<dbReference type="PANTHER" id="PTHR43765:SF2">
    <property type="entry name" value="2-DEHYDROPANTOATE 2-REDUCTASE"/>
    <property type="match status" value="1"/>
</dbReference>
<comment type="caution">
    <text evidence="14">The sequence shown here is derived from an EMBL/GenBank/DDBJ whole genome shotgun (WGS) entry which is preliminary data.</text>
</comment>
<dbReference type="AlphaFoldDB" id="A0A9E2BJG0"/>
<evidence type="ECO:0000256" key="7">
    <source>
        <dbReference type="ARBA" id="ARBA00022857"/>
    </source>
</evidence>
<dbReference type="Proteomes" id="UP000811545">
    <property type="component" value="Unassembled WGS sequence"/>
</dbReference>
<evidence type="ECO:0000259" key="13">
    <source>
        <dbReference type="Pfam" id="PF08546"/>
    </source>
</evidence>
<evidence type="ECO:0000256" key="8">
    <source>
        <dbReference type="ARBA" id="ARBA00023002"/>
    </source>
</evidence>
<dbReference type="Gene3D" id="3.40.50.720">
    <property type="entry name" value="NAD(P)-binding Rossmann-like Domain"/>
    <property type="match status" value="1"/>
</dbReference>
<protein>
    <recommendedName>
        <fullName evidence="5 11">2-dehydropantoate 2-reductase</fullName>
        <ecNumber evidence="4 11">1.1.1.169</ecNumber>
    </recommendedName>
    <alternativeName>
        <fullName evidence="9 11">Ketopantoate reductase</fullName>
    </alternativeName>
</protein>
<dbReference type="PROSITE" id="PS51257">
    <property type="entry name" value="PROKAR_LIPOPROTEIN"/>
    <property type="match status" value="1"/>
</dbReference>
<comment type="function">
    <text evidence="1 11">Catalyzes the NADPH-dependent reduction of ketopantoate into pantoic acid.</text>
</comment>
<keyword evidence="6 11" id="KW-0566">Pantothenate biosynthesis</keyword>
<dbReference type="Pfam" id="PF02558">
    <property type="entry name" value="ApbA"/>
    <property type="match status" value="1"/>
</dbReference>
<feature type="domain" description="Ketopantoate reductase N-terminal" evidence="12">
    <location>
        <begin position="6"/>
        <end position="138"/>
    </location>
</feature>
<keyword evidence="8 11" id="KW-0560">Oxidoreductase</keyword>
<dbReference type="GO" id="GO:0050661">
    <property type="term" value="F:NADP binding"/>
    <property type="evidence" value="ECO:0007669"/>
    <property type="project" value="TreeGrafter"/>
</dbReference>
<evidence type="ECO:0000256" key="6">
    <source>
        <dbReference type="ARBA" id="ARBA00022655"/>
    </source>
</evidence>
<evidence type="ECO:0000256" key="2">
    <source>
        <dbReference type="ARBA" id="ARBA00004994"/>
    </source>
</evidence>
<evidence type="ECO:0000256" key="10">
    <source>
        <dbReference type="ARBA" id="ARBA00048793"/>
    </source>
</evidence>
<evidence type="ECO:0000313" key="14">
    <source>
        <dbReference type="EMBL" id="MBT9144204.1"/>
    </source>
</evidence>
<dbReference type="InterPro" id="IPR013752">
    <property type="entry name" value="KPA_reductase"/>
</dbReference>
<dbReference type="InterPro" id="IPR050838">
    <property type="entry name" value="Ketopantoate_reductase"/>
</dbReference>
<evidence type="ECO:0000256" key="11">
    <source>
        <dbReference type="RuleBase" id="RU362068"/>
    </source>
</evidence>
<reference evidence="14 15" key="1">
    <citation type="journal article" date="2021" name="bioRxiv">
        <title>Unique metabolic strategies in Hadean analogues reveal hints for primordial physiology.</title>
        <authorList>
            <person name="Nobu M.K."/>
            <person name="Nakai R."/>
            <person name="Tamazawa S."/>
            <person name="Mori H."/>
            <person name="Toyoda A."/>
            <person name="Ijiri A."/>
            <person name="Suzuki S."/>
            <person name="Kurokawa K."/>
            <person name="Kamagata Y."/>
            <person name="Tamaki H."/>
        </authorList>
    </citation>
    <scope>NUCLEOTIDE SEQUENCE [LARGE SCALE GENOMIC DNA]</scope>
    <source>
        <strain evidence="14">BS525</strain>
    </source>
</reference>
<dbReference type="GO" id="GO:0005737">
    <property type="term" value="C:cytoplasm"/>
    <property type="evidence" value="ECO:0007669"/>
    <property type="project" value="TreeGrafter"/>
</dbReference>
<sequence>MGSYKILIVGAGAIGCTIGVRLQKAGYDVFFALRDGKELQKIKVSLFKSDQVETILPDKFIYNSQITNEFDLIIVTVKSYDTPVIIGLLNQAVLPTSMILSLQNGIGNEEYLENYFSEKQVIGGTITTSVSQKNGNLFLEETRGGIGIATLNPKAKRIFQEAGYRVVVYQNFQRLKWSKLLLNIWGNGTSAILDIDVSEVFSDKELFHIEYCIFKETLWVIKALKIPLVNLPGYPVKYMNILPFLGESLVQKIFYRSFSQGRGSKKTSIRLDLLSGKGKTESPYLFGKVAQFGNLLGVYTPASRGIDTIIGSIVRKEVEWDRFRKNKENLLTYFKDILF</sequence>
<feature type="domain" description="Ketopantoate reductase C-terminal" evidence="13">
    <location>
        <begin position="171"/>
        <end position="305"/>
    </location>
</feature>
<evidence type="ECO:0000256" key="5">
    <source>
        <dbReference type="ARBA" id="ARBA00019465"/>
    </source>
</evidence>
<dbReference type="InterPro" id="IPR013328">
    <property type="entry name" value="6PGD_dom2"/>
</dbReference>
<dbReference type="Pfam" id="PF08546">
    <property type="entry name" value="ApbA_C"/>
    <property type="match status" value="1"/>
</dbReference>
<dbReference type="PANTHER" id="PTHR43765">
    <property type="entry name" value="2-DEHYDROPANTOATE 2-REDUCTASE-RELATED"/>
    <property type="match status" value="1"/>
</dbReference>
<evidence type="ECO:0000313" key="15">
    <source>
        <dbReference type="Proteomes" id="UP000811545"/>
    </source>
</evidence>
<dbReference type="SUPFAM" id="SSF51735">
    <property type="entry name" value="NAD(P)-binding Rossmann-fold domains"/>
    <property type="match status" value="1"/>
</dbReference>
<comment type="similarity">
    <text evidence="3 11">Belongs to the ketopantoate reductase family.</text>
</comment>
<dbReference type="EC" id="1.1.1.169" evidence="4 11"/>
<proteinExistence type="inferred from homology"/>
<evidence type="ECO:0000259" key="12">
    <source>
        <dbReference type="Pfam" id="PF02558"/>
    </source>
</evidence>
<accession>A0A9E2BJG0</accession>
<evidence type="ECO:0000256" key="1">
    <source>
        <dbReference type="ARBA" id="ARBA00002919"/>
    </source>
</evidence>
<dbReference type="SUPFAM" id="SSF48179">
    <property type="entry name" value="6-phosphogluconate dehydrogenase C-terminal domain-like"/>
    <property type="match status" value="1"/>
</dbReference>
<gene>
    <name evidence="14" type="primary">panE</name>
    <name evidence="14" type="ORF">DDT42_00036</name>
</gene>
<dbReference type="InterPro" id="IPR013332">
    <property type="entry name" value="KPR_N"/>
</dbReference>
<comment type="pathway">
    <text evidence="2 11">Cofactor biosynthesis; (R)-pantothenate biosynthesis; (R)-pantoate from 3-methyl-2-oxobutanoate: step 2/2.</text>
</comment>
<organism evidence="14 15">
    <name type="scientific">Psychracetigena formicireducens</name>
    <dbReference type="NCBI Taxonomy" id="2986056"/>
    <lineage>
        <taxon>Bacteria</taxon>
        <taxon>Bacillati</taxon>
        <taxon>Candidatus Lithacetigenota</taxon>
        <taxon>Candidatus Psychracetigena</taxon>
    </lineage>
</organism>
<dbReference type="InterPro" id="IPR036291">
    <property type="entry name" value="NAD(P)-bd_dom_sf"/>
</dbReference>
<dbReference type="EMBL" id="QLTW01000001">
    <property type="protein sequence ID" value="MBT9144204.1"/>
    <property type="molecule type" value="Genomic_DNA"/>
</dbReference>
<evidence type="ECO:0000256" key="4">
    <source>
        <dbReference type="ARBA" id="ARBA00013014"/>
    </source>
</evidence>
<dbReference type="NCBIfam" id="TIGR00745">
    <property type="entry name" value="apbA_panE"/>
    <property type="match status" value="1"/>
</dbReference>
<evidence type="ECO:0000256" key="9">
    <source>
        <dbReference type="ARBA" id="ARBA00032024"/>
    </source>
</evidence>
<dbReference type="InterPro" id="IPR003710">
    <property type="entry name" value="ApbA"/>
</dbReference>
<dbReference type="InterPro" id="IPR008927">
    <property type="entry name" value="6-PGluconate_DH-like_C_sf"/>
</dbReference>
<dbReference type="GO" id="GO:0015940">
    <property type="term" value="P:pantothenate biosynthetic process"/>
    <property type="evidence" value="ECO:0007669"/>
    <property type="project" value="UniProtKB-KW"/>
</dbReference>
<comment type="catalytic activity">
    <reaction evidence="10 11">
        <text>(R)-pantoate + NADP(+) = 2-dehydropantoate + NADPH + H(+)</text>
        <dbReference type="Rhea" id="RHEA:16233"/>
        <dbReference type="ChEBI" id="CHEBI:11561"/>
        <dbReference type="ChEBI" id="CHEBI:15378"/>
        <dbReference type="ChEBI" id="CHEBI:15980"/>
        <dbReference type="ChEBI" id="CHEBI:57783"/>
        <dbReference type="ChEBI" id="CHEBI:58349"/>
        <dbReference type="EC" id="1.1.1.169"/>
    </reaction>
</comment>
<keyword evidence="7 11" id="KW-0521">NADP</keyword>
<dbReference type="GO" id="GO:0008677">
    <property type="term" value="F:2-dehydropantoate 2-reductase activity"/>
    <property type="evidence" value="ECO:0007669"/>
    <property type="project" value="UniProtKB-EC"/>
</dbReference>
<evidence type="ECO:0000256" key="3">
    <source>
        <dbReference type="ARBA" id="ARBA00007870"/>
    </source>
</evidence>
<name>A0A9E2BJG0_PSYF1</name>
<dbReference type="Gene3D" id="1.10.1040.10">
    <property type="entry name" value="N-(1-d-carboxylethyl)-l-norvaline Dehydrogenase, domain 2"/>
    <property type="match status" value="1"/>
</dbReference>